<organism evidence="2">
    <name type="scientific">Heterosigma akashiwo</name>
    <name type="common">Chromophytic alga</name>
    <name type="synonym">Heterosigma carterae</name>
    <dbReference type="NCBI Taxonomy" id="2829"/>
    <lineage>
        <taxon>Eukaryota</taxon>
        <taxon>Sar</taxon>
        <taxon>Stramenopiles</taxon>
        <taxon>Ochrophyta</taxon>
        <taxon>Raphidophyceae</taxon>
        <taxon>Chattonellales</taxon>
        <taxon>Chattonellaceae</taxon>
        <taxon>Heterosigma</taxon>
    </lineage>
</organism>
<reference evidence="2" key="1">
    <citation type="submission" date="2021-01" db="EMBL/GenBank/DDBJ databases">
        <authorList>
            <person name="Corre E."/>
            <person name="Pelletier E."/>
            <person name="Niang G."/>
            <person name="Scheremetjew M."/>
            <person name="Finn R."/>
            <person name="Kale V."/>
            <person name="Holt S."/>
            <person name="Cochrane G."/>
            <person name="Meng A."/>
            <person name="Brown T."/>
            <person name="Cohen L."/>
        </authorList>
    </citation>
    <scope>NUCLEOTIDE SEQUENCE</scope>
    <source>
        <strain evidence="2">CCMP3107</strain>
    </source>
</reference>
<evidence type="ECO:0000256" key="1">
    <source>
        <dbReference type="SAM" id="MobiDB-lite"/>
    </source>
</evidence>
<feature type="region of interest" description="Disordered" evidence="1">
    <location>
        <begin position="1"/>
        <end position="30"/>
    </location>
</feature>
<dbReference type="AlphaFoldDB" id="A0A7S4DB53"/>
<dbReference type="EMBL" id="HBIU01039494">
    <property type="protein sequence ID" value="CAE0639175.1"/>
    <property type="molecule type" value="Transcribed_RNA"/>
</dbReference>
<protein>
    <submittedName>
        <fullName evidence="2">Uncharacterized protein</fullName>
    </submittedName>
</protein>
<proteinExistence type="predicted"/>
<gene>
    <name evidence="2" type="ORF">HAKA00212_LOCUS17989</name>
</gene>
<accession>A0A7S4DB53</accession>
<evidence type="ECO:0000313" key="2">
    <source>
        <dbReference type="EMBL" id="CAE0639175.1"/>
    </source>
</evidence>
<feature type="compositionally biased region" description="Low complexity" evidence="1">
    <location>
        <begin position="8"/>
        <end position="30"/>
    </location>
</feature>
<name>A0A7S4DB53_HETAK</name>
<sequence>MTSSIHRSASIGSAALSSSDSTKSPERLSSSSGLSYFEEIAGSSASISSARPSTLKPLSFETQTTGVSASYADSLASAVIVDTSKSIAWSKSLKNSVIKDTKIDAALKQLEEDGAQGFPTTGAGSRVFFNKYKRQEEELPVNERTNAISTANKDTEQRIESGDKSPIDKMLSSLDLDQKVAAAAVGVSGFAGLVYEFISSKAADIANLFGAFK</sequence>